<feature type="region of interest" description="Disordered" evidence="1">
    <location>
        <begin position="93"/>
        <end position="123"/>
    </location>
</feature>
<feature type="compositionally biased region" description="Acidic residues" evidence="1">
    <location>
        <begin position="93"/>
        <end position="111"/>
    </location>
</feature>
<dbReference type="EMBL" id="JAEUBD010001504">
    <property type="protein sequence ID" value="KAH3659630.1"/>
    <property type="molecule type" value="Genomic_DNA"/>
</dbReference>
<evidence type="ECO:0000256" key="1">
    <source>
        <dbReference type="SAM" id="MobiDB-lite"/>
    </source>
</evidence>
<proteinExistence type="predicted"/>
<dbReference type="AlphaFoldDB" id="A0A9P8SZA3"/>
<protein>
    <submittedName>
        <fullName evidence="2">Uncharacterized protein</fullName>
    </submittedName>
</protein>
<evidence type="ECO:0000313" key="3">
    <source>
        <dbReference type="Proteomes" id="UP000788993"/>
    </source>
</evidence>
<sequence>MMEVCMFPGETDVVIRTDSDEGVDEEVVEDDDELWETEKDEIELVVVELADRLEDVGDESVEDMVELCGEELCVEEDDVEELDRLELEEEVVEVEEVEVASSVDECDDCADELSSSFSSDSST</sequence>
<feature type="compositionally biased region" description="Low complexity" evidence="1">
    <location>
        <begin position="114"/>
        <end position="123"/>
    </location>
</feature>
<dbReference type="Proteomes" id="UP000788993">
    <property type="component" value="Unassembled WGS sequence"/>
</dbReference>
<keyword evidence="3" id="KW-1185">Reference proteome</keyword>
<accession>A0A9P8SZA3</accession>
<organism evidence="2 3">
    <name type="scientific">Ogataea polymorpha</name>
    <dbReference type="NCBI Taxonomy" id="460523"/>
    <lineage>
        <taxon>Eukaryota</taxon>
        <taxon>Fungi</taxon>
        <taxon>Dikarya</taxon>
        <taxon>Ascomycota</taxon>
        <taxon>Saccharomycotina</taxon>
        <taxon>Pichiomycetes</taxon>
        <taxon>Pichiales</taxon>
        <taxon>Pichiaceae</taxon>
        <taxon>Ogataea</taxon>
    </lineage>
</organism>
<reference evidence="2" key="1">
    <citation type="journal article" date="2021" name="Open Biol.">
        <title>Shared evolutionary footprints suggest mitochondrial oxidative damage underlies multiple complex I losses in fungi.</title>
        <authorList>
            <person name="Schikora-Tamarit M.A."/>
            <person name="Marcet-Houben M."/>
            <person name="Nosek J."/>
            <person name="Gabaldon T."/>
        </authorList>
    </citation>
    <scope>NUCLEOTIDE SEQUENCE</scope>
    <source>
        <strain evidence="2">NCAIM Y.01608</strain>
    </source>
</reference>
<gene>
    <name evidence="2" type="ORF">OGATHE_005675</name>
</gene>
<evidence type="ECO:0000313" key="2">
    <source>
        <dbReference type="EMBL" id="KAH3659630.1"/>
    </source>
</evidence>
<reference evidence="2" key="2">
    <citation type="submission" date="2021-01" db="EMBL/GenBank/DDBJ databases">
        <authorList>
            <person name="Schikora-Tamarit M.A."/>
        </authorList>
    </citation>
    <scope>NUCLEOTIDE SEQUENCE</scope>
    <source>
        <strain evidence="2">NCAIM Y.01608</strain>
    </source>
</reference>
<name>A0A9P8SZA3_9ASCO</name>
<comment type="caution">
    <text evidence="2">The sequence shown here is derived from an EMBL/GenBank/DDBJ whole genome shotgun (WGS) entry which is preliminary data.</text>
</comment>